<dbReference type="InParanoid" id="G0N8X2"/>
<sequence length="402" mass="45981">MLILTAIQIMSMLQIIFIASLSIFIAGLQSSSLPDERKVCKLQEISYIPDENDYDTIHLELVLDSSISLNHVLATRILQEECGLIERELSFIPRREKRSHIARGIFRLSKWFLHFYQQSRKFLRPELLKDIKNVVDKLHHIKTPMGKVKFAGIGKFFYEMWKDVNQVRAEAKDDHFDLMLEQTLRTSLQLLINNKELSEILLNHPSISDKIKMKLPISNAKLLTEVKAIDVHCQPLNRDSQAAIYLKLKIPKIQNITVEKCDDIGKMKGNTYQYYVLPTATFERNETTFAVELGKCVLENFIFCPPTAIQEATCSMNNIKQCLSKEEPDQTNFVRELQSGFAVFGSFTQLISTKHGLSDLFNVQPHHLYHVVPQTGAIVSIGGNILNQFTSSENTTVRRIGN</sequence>
<dbReference type="Proteomes" id="UP000008068">
    <property type="component" value="Unassembled WGS sequence"/>
</dbReference>
<evidence type="ECO:0000256" key="1">
    <source>
        <dbReference type="SAM" id="Phobius"/>
    </source>
</evidence>
<dbReference type="eggNOG" id="ENOG502TCU1">
    <property type="taxonomic scope" value="Eukaryota"/>
</dbReference>
<keyword evidence="1" id="KW-0472">Membrane</keyword>
<organism evidence="3">
    <name type="scientific">Caenorhabditis brenneri</name>
    <name type="common">Nematode worm</name>
    <dbReference type="NCBI Taxonomy" id="135651"/>
    <lineage>
        <taxon>Eukaryota</taxon>
        <taxon>Metazoa</taxon>
        <taxon>Ecdysozoa</taxon>
        <taxon>Nematoda</taxon>
        <taxon>Chromadorea</taxon>
        <taxon>Rhabditida</taxon>
        <taxon>Rhabditina</taxon>
        <taxon>Rhabditomorpha</taxon>
        <taxon>Rhabditoidea</taxon>
        <taxon>Rhabditidae</taxon>
        <taxon>Peloderinae</taxon>
        <taxon>Caenorhabditis</taxon>
    </lineage>
</organism>
<evidence type="ECO:0000313" key="3">
    <source>
        <dbReference type="Proteomes" id="UP000008068"/>
    </source>
</evidence>
<dbReference type="FunCoup" id="G0N8X2">
    <property type="interactions" value="1915"/>
</dbReference>
<keyword evidence="1" id="KW-1133">Transmembrane helix</keyword>
<protein>
    <submittedName>
        <fullName evidence="2">Uncharacterized protein</fullName>
    </submittedName>
</protein>
<evidence type="ECO:0000313" key="2">
    <source>
        <dbReference type="EMBL" id="EGT55463.1"/>
    </source>
</evidence>
<gene>
    <name evidence="2" type="ORF">CAEBREN_31481</name>
</gene>
<keyword evidence="1" id="KW-0812">Transmembrane</keyword>
<dbReference type="HOGENOM" id="CLU_058894_0_0_1"/>
<accession>G0N8X2</accession>
<dbReference type="AlphaFoldDB" id="G0N8X2"/>
<keyword evidence="3" id="KW-1185">Reference proteome</keyword>
<dbReference type="EMBL" id="GL379851">
    <property type="protein sequence ID" value="EGT55463.1"/>
    <property type="molecule type" value="Genomic_DNA"/>
</dbReference>
<reference evidence="3" key="1">
    <citation type="submission" date="2011-07" db="EMBL/GenBank/DDBJ databases">
        <authorList>
            <consortium name="Caenorhabditis brenneri Sequencing and Analysis Consortium"/>
            <person name="Wilson R.K."/>
        </authorList>
    </citation>
    <scope>NUCLEOTIDE SEQUENCE [LARGE SCALE GENOMIC DNA]</scope>
    <source>
        <strain evidence="3">PB2801</strain>
    </source>
</reference>
<feature type="transmembrane region" description="Helical" evidence="1">
    <location>
        <begin position="6"/>
        <end position="28"/>
    </location>
</feature>
<name>G0N8X2_CAEBE</name>
<dbReference type="OrthoDB" id="5778419at2759"/>
<proteinExistence type="predicted"/>